<dbReference type="PRINTS" id="PR00344">
    <property type="entry name" value="BCTRLSENSOR"/>
</dbReference>
<dbReference type="SUPFAM" id="SSF55874">
    <property type="entry name" value="ATPase domain of HSP90 chaperone/DNA topoisomerase II/histidine kinase"/>
    <property type="match status" value="1"/>
</dbReference>
<evidence type="ECO:0000256" key="2">
    <source>
        <dbReference type="ARBA" id="ARBA00012438"/>
    </source>
</evidence>
<dbReference type="CDD" id="cd00075">
    <property type="entry name" value="HATPase"/>
    <property type="match status" value="1"/>
</dbReference>
<evidence type="ECO:0000313" key="10">
    <source>
        <dbReference type="EMBL" id="EAY29351.1"/>
    </source>
</evidence>
<dbReference type="SMART" id="SM00387">
    <property type="entry name" value="HATPase_c"/>
    <property type="match status" value="1"/>
</dbReference>
<evidence type="ECO:0000259" key="9">
    <source>
        <dbReference type="PROSITE" id="PS50109"/>
    </source>
</evidence>
<dbReference type="GO" id="GO:0000156">
    <property type="term" value="F:phosphorelay response regulator activity"/>
    <property type="evidence" value="ECO:0007669"/>
    <property type="project" value="TreeGrafter"/>
</dbReference>
<dbReference type="InterPro" id="IPR050351">
    <property type="entry name" value="BphY/WalK/GraS-like"/>
</dbReference>
<dbReference type="PANTHER" id="PTHR42878:SF7">
    <property type="entry name" value="SENSOR HISTIDINE KINASE GLRK"/>
    <property type="match status" value="1"/>
</dbReference>
<dbReference type="Gene3D" id="1.10.287.130">
    <property type="match status" value="1"/>
</dbReference>
<evidence type="ECO:0000256" key="6">
    <source>
        <dbReference type="ARBA" id="ARBA00022777"/>
    </source>
</evidence>
<dbReference type="eggNOG" id="COG4251">
    <property type="taxonomic scope" value="Bacteria"/>
</dbReference>
<evidence type="ECO:0000313" key="11">
    <source>
        <dbReference type="Proteomes" id="UP000004095"/>
    </source>
</evidence>
<evidence type="ECO:0000256" key="7">
    <source>
        <dbReference type="ARBA" id="ARBA00022840"/>
    </source>
</evidence>
<dbReference type="AlphaFoldDB" id="A1ZJP8"/>
<dbReference type="PROSITE" id="PS50109">
    <property type="entry name" value="HIS_KIN"/>
    <property type="match status" value="1"/>
</dbReference>
<dbReference type="Gene3D" id="3.30.565.10">
    <property type="entry name" value="Histidine kinase-like ATPase, C-terminal domain"/>
    <property type="match status" value="1"/>
</dbReference>
<evidence type="ECO:0000256" key="1">
    <source>
        <dbReference type="ARBA" id="ARBA00000085"/>
    </source>
</evidence>
<keyword evidence="7" id="KW-0067">ATP-binding</keyword>
<evidence type="ECO:0000256" key="4">
    <source>
        <dbReference type="ARBA" id="ARBA00022679"/>
    </source>
</evidence>
<protein>
    <recommendedName>
        <fullName evidence="2">histidine kinase</fullName>
        <ecNumber evidence="2">2.7.13.3</ecNumber>
    </recommendedName>
</protein>
<dbReference type="GO" id="GO:0005524">
    <property type="term" value="F:ATP binding"/>
    <property type="evidence" value="ECO:0007669"/>
    <property type="project" value="UniProtKB-KW"/>
</dbReference>
<dbReference type="InterPro" id="IPR036097">
    <property type="entry name" value="HisK_dim/P_sf"/>
</dbReference>
<keyword evidence="5" id="KW-0547">Nucleotide-binding</keyword>
<reference evidence="10 11" key="1">
    <citation type="submission" date="2007-01" db="EMBL/GenBank/DDBJ databases">
        <authorList>
            <person name="Haygood M."/>
            <person name="Podell S."/>
            <person name="Anderson C."/>
            <person name="Hopkinson B."/>
            <person name="Roe K."/>
            <person name="Barbeau K."/>
            <person name="Gaasterland T."/>
            <person name="Ferriera S."/>
            <person name="Johnson J."/>
            <person name="Kravitz S."/>
            <person name="Beeson K."/>
            <person name="Sutton G."/>
            <person name="Rogers Y.-H."/>
            <person name="Friedman R."/>
            <person name="Frazier M."/>
            <person name="Venter J.C."/>
        </authorList>
    </citation>
    <scope>NUCLEOTIDE SEQUENCE [LARGE SCALE GENOMIC DNA]</scope>
    <source>
        <strain evidence="10 11">ATCC 23134</strain>
    </source>
</reference>
<proteinExistence type="predicted"/>
<dbReference type="EC" id="2.7.13.3" evidence="2"/>
<dbReference type="InterPro" id="IPR003661">
    <property type="entry name" value="HisK_dim/P_dom"/>
</dbReference>
<organism evidence="10 11">
    <name type="scientific">Microscilla marina ATCC 23134</name>
    <dbReference type="NCBI Taxonomy" id="313606"/>
    <lineage>
        <taxon>Bacteria</taxon>
        <taxon>Pseudomonadati</taxon>
        <taxon>Bacteroidota</taxon>
        <taxon>Cytophagia</taxon>
        <taxon>Cytophagales</taxon>
        <taxon>Microscillaceae</taxon>
        <taxon>Microscilla</taxon>
    </lineage>
</organism>
<dbReference type="InterPro" id="IPR036890">
    <property type="entry name" value="HATPase_C_sf"/>
</dbReference>
<keyword evidence="4" id="KW-0808">Transferase</keyword>
<evidence type="ECO:0000256" key="3">
    <source>
        <dbReference type="ARBA" id="ARBA00022553"/>
    </source>
</evidence>
<dbReference type="PANTHER" id="PTHR42878">
    <property type="entry name" value="TWO-COMPONENT HISTIDINE KINASE"/>
    <property type="match status" value="1"/>
</dbReference>
<feature type="domain" description="Histidine kinase" evidence="9">
    <location>
        <begin position="103"/>
        <end position="321"/>
    </location>
</feature>
<dbReference type="Proteomes" id="UP000004095">
    <property type="component" value="Unassembled WGS sequence"/>
</dbReference>
<dbReference type="InterPro" id="IPR004358">
    <property type="entry name" value="Sig_transdc_His_kin-like_C"/>
</dbReference>
<comment type="catalytic activity">
    <reaction evidence="1">
        <text>ATP + protein L-histidine = ADP + protein N-phospho-L-histidine.</text>
        <dbReference type="EC" id="2.7.13.3"/>
    </reaction>
</comment>
<evidence type="ECO:0000256" key="8">
    <source>
        <dbReference type="ARBA" id="ARBA00023012"/>
    </source>
</evidence>
<dbReference type="GO" id="GO:0030295">
    <property type="term" value="F:protein kinase activator activity"/>
    <property type="evidence" value="ECO:0007669"/>
    <property type="project" value="TreeGrafter"/>
</dbReference>
<keyword evidence="8" id="KW-0902">Two-component regulatory system</keyword>
<dbReference type="GO" id="GO:0000155">
    <property type="term" value="F:phosphorelay sensor kinase activity"/>
    <property type="evidence" value="ECO:0007669"/>
    <property type="project" value="InterPro"/>
</dbReference>
<comment type="caution">
    <text evidence="10">The sequence shown here is derived from an EMBL/GenBank/DDBJ whole genome shotgun (WGS) entry which is preliminary data.</text>
</comment>
<dbReference type="InterPro" id="IPR005467">
    <property type="entry name" value="His_kinase_dom"/>
</dbReference>
<dbReference type="GO" id="GO:0007234">
    <property type="term" value="P:osmosensory signaling via phosphorelay pathway"/>
    <property type="evidence" value="ECO:0007669"/>
    <property type="project" value="TreeGrafter"/>
</dbReference>
<dbReference type="Pfam" id="PF02518">
    <property type="entry name" value="HATPase_c"/>
    <property type="match status" value="1"/>
</dbReference>
<keyword evidence="11" id="KW-1185">Reference proteome</keyword>
<dbReference type="SUPFAM" id="SSF47384">
    <property type="entry name" value="Homodimeric domain of signal transducing histidine kinase"/>
    <property type="match status" value="1"/>
</dbReference>
<keyword evidence="6 10" id="KW-0418">Kinase</keyword>
<dbReference type="InterPro" id="IPR003594">
    <property type="entry name" value="HATPase_dom"/>
</dbReference>
<evidence type="ECO:0000256" key="5">
    <source>
        <dbReference type="ARBA" id="ARBA00022741"/>
    </source>
</evidence>
<dbReference type="EMBL" id="AAWS01000011">
    <property type="protein sequence ID" value="EAY29351.1"/>
    <property type="molecule type" value="Genomic_DNA"/>
</dbReference>
<sequence>MCGSAVSGFLKHLIQILKPSCLYLEATHKRPINYYYLNHQSYLLDAMESKHPEKDQEVGKNAENLKAMNLELEKIVQERTESLLKMNNHLELANRELDAFIYRASHDFRAPIASINGLINLARLEVKDTSALDFLEEIGKVVNKTDNMLRKLLMVNIINRYSTERVLEPIDFKAILSNLQEAFGSQMYSVGMHMEFDVAPELHYLAEPDLIQIIFYNMIENSIAFRSHRSDSSPFIKVLVEDVAADNCIKIVFSDNGMGIPNKYFRKVFRMFFRGNEAATQGNGLGLYVIKKVIQKLKGRIKVESEEGQYTNFYIFLPYLRGTS</sequence>
<dbReference type="CDD" id="cd00082">
    <property type="entry name" value="HisKA"/>
    <property type="match status" value="1"/>
</dbReference>
<gene>
    <name evidence="10" type="ORF">M23134_01407</name>
</gene>
<name>A1ZJP8_MICM2</name>
<accession>A1ZJP8</accession>
<keyword evidence="3" id="KW-0597">Phosphoprotein</keyword>